<proteinExistence type="inferred from homology"/>
<feature type="compositionally biased region" description="Basic and acidic residues" evidence="7">
    <location>
        <begin position="242"/>
        <end position="263"/>
    </location>
</feature>
<dbReference type="OrthoDB" id="1667110at2759"/>
<dbReference type="InterPro" id="IPR003347">
    <property type="entry name" value="JmjC_dom"/>
</dbReference>
<dbReference type="PROSITE" id="PS51184">
    <property type="entry name" value="JMJC"/>
    <property type="match status" value="1"/>
</dbReference>
<dbReference type="InterPro" id="IPR014977">
    <property type="entry name" value="WRC_dom"/>
</dbReference>
<comment type="caution">
    <text evidence="11">The sequence shown here is derived from an EMBL/GenBank/DDBJ whole genome shotgun (WGS) entry which is preliminary data.</text>
</comment>
<evidence type="ECO:0000256" key="5">
    <source>
        <dbReference type="PROSITE-ProRule" id="PRU00175"/>
    </source>
</evidence>
<evidence type="ECO:0000313" key="11">
    <source>
        <dbReference type="EMBL" id="KAF7123490.1"/>
    </source>
</evidence>
<reference evidence="11" key="1">
    <citation type="submission" date="2019-11" db="EMBL/GenBank/DDBJ databases">
        <authorList>
            <person name="Liu Y."/>
            <person name="Hou J."/>
            <person name="Li T.-Q."/>
            <person name="Guan C.-H."/>
            <person name="Wu X."/>
            <person name="Wu H.-Z."/>
            <person name="Ling F."/>
            <person name="Zhang R."/>
            <person name="Shi X.-G."/>
            <person name="Ren J.-P."/>
            <person name="Chen E.-F."/>
            <person name="Sun J.-M."/>
        </authorList>
    </citation>
    <scope>NUCLEOTIDE SEQUENCE</scope>
    <source>
        <strain evidence="11">Adult_tree_wgs_1</strain>
        <tissue evidence="11">Leaves</tissue>
    </source>
</reference>
<feature type="compositionally biased region" description="Basic and acidic residues" evidence="7">
    <location>
        <begin position="217"/>
        <end position="226"/>
    </location>
</feature>
<dbReference type="GO" id="GO:0006357">
    <property type="term" value="P:regulation of transcription by RNA polymerase II"/>
    <property type="evidence" value="ECO:0007669"/>
    <property type="project" value="TreeGrafter"/>
</dbReference>
<dbReference type="CDD" id="cd02208">
    <property type="entry name" value="cupin_RmlC-like"/>
    <property type="match status" value="1"/>
</dbReference>
<keyword evidence="12" id="KW-1185">Reference proteome</keyword>
<feature type="compositionally biased region" description="Acidic residues" evidence="7">
    <location>
        <begin position="175"/>
        <end position="193"/>
    </location>
</feature>
<gene>
    <name evidence="11" type="ORF">RHSIM_Rhsim12G0013100</name>
</gene>
<evidence type="ECO:0000259" key="9">
    <source>
        <dbReference type="PROSITE" id="PS51184"/>
    </source>
</evidence>
<evidence type="ECO:0000313" key="12">
    <source>
        <dbReference type="Proteomes" id="UP000626092"/>
    </source>
</evidence>
<evidence type="ECO:0000256" key="3">
    <source>
        <dbReference type="ARBA" id="ARBA00022723"/>
    </source>
</evidence>
<dbReference type="FunFam" id="2.60.120.650:FF:000033">
    <property type="entry name" value="Transcription factor jumonji (JmjC) domain-containing protein"/>
    <property type="match status" value="1"/>
</dbReference>
<evidence type="ECO:0000256" key="6">
    <source>
        <dbReference type="PROSITE-ProRule" id="PRU01002"/>
    </source>
</evidence>
<evidence type="ECO:0000259" key="8">
    <source>
        <dbReference type="PROSITE" id="PS50089"/>
    </source>
</evidence>
<dbReference type="GO" id="GO:0000118">
    <property type="term" value="C:histone deacetylase complex"/>
    <property type="evidence" value="ECO:0007669"/>
    <property type="project" value="TreeGrafter"/>
</dbReference>
<dbReference type="InterPro" id="IPR045109">
    <property type="entry name" value="LSDs-like"/>
</dbReference>
<dbReference type="SMART" id="SM00558">
    <property type="entry name" value="JmjC"/>
    <property type="match status" value="1"/>
</dbReference>
<comment type="similarity">
    <text evidence="2">Belongs to the JARID1 histone demethylase family.</text>
</comment>
<dbReference type="SUPFAM" id="SSF51197">
    <property type="entry name" value="Clavaminate synthase-like"/>
    <property type="match status" value="1"/>
</dbReference>
<keyword evidence="5" id="KW-0863">Zinc-finger</keyword>
<dbReference type="EMBL" id="WJXA01000012">
    <property type="protein sequence ID" value="KAF7123490.1"/>
    <property type="molecule type" value="Genomic_DNA"/>
</dbReference>
<comment type="caution">
    <text evidence="6">Lacks conserved residue(s) required for the propagation of feature annotation.</text>
</comment>
<evidence type="ECO:0000256" key="2">
    <source>
        <dbReference type="ARBA" id="ARBA00006801"/>
    </source>
</evidence>
<dbReference type="PANTHER" id="PTHR12549:SF36">
    <property type="entry name" value="LYSINE-SPECIFIC DEMETHYLASE JMJ25-LIKE"/>
    <property type="match status" value="1"/>
</dbReference>
<dbReference type="GO" id="GO:0000785">
    <property type="term" value="C:chromatin"/>
    <property type="evidence" value="ECO:0007669"/>
    <property type="project" value="TreeGrafter"/>
</dbReference>
<accession>A0A834G2D6</accession>
<feature type="compositionally biased region" description="Basic and acidic residues" evidence="7">
    <location>
        <begin position="119"/>
        <end position="138"/>
    </location>
</feature>
<keyword evidence="5" id="KW-0862">Zinc</keyword>
<feature type="compositionally biased region" description="Basic and acidic residues" evidence="7">
    <location>
        <begin position="307"/>
        <end position="321"/>
    </location>
</feature>
<dbReference type="PROSITE" id="PS50089">
    <property type="entry name" value="ZF_RING_2"/>
    <property type="match status" value="1"/>
</dbReference>
<feature type="domain" description="WRC" evidence="10">
    <location>
        <begin position="12"/>
        <end position="58"/>
    </location>
</feature>
<dbReference type="InterPro" id="IPR001841">
    <property type="entry name" value="Znf_RING"/>
</dbReference>
<sequence>MEEARRSAVPVPPDNLRCRRNDGKEWRCSGWKLQDKAYCEKHFFQTLNNKSPPPSNKSSGSSYRVSDRDKGVTKSGSVSRRLNVSSPSDGTKQEKRRRRRRRAVEEDDNEVIPEKKRRRVEERDSGGGVKGGEKEVILVKRRKKGSDHRKLGFSGRNNEKEEEKKLSDGVGGDGKEEETEEEKEEGDLDDSDEQKERVSEDVDGDEKEVVLVKGRKGFSENKRKEEENEVANGEDDLEDGKDDALLKRAEKGVEVKELRKGGKEWGVSGKRKQKEEANGVTYGGDDSEDGKKDVKRMKKGSDVVGPGEKKSGDQTKGKQKEEENEVTNGEEDDLEDDEKDSTAVKKSKKGTAIEKLGVPTKIKQEEEGNEDTDEEDFILVKKMRKDSKFKKLGSGEKKPGAPAKFNKKEGANEGTNSKDDCWGNLTTRTKKLMELKKFRKEANVASGDSNDKKEKVSSTKRVKKNENNESASLGRTKKEVSQAHGKKLGVTTKKKKDKEDISDVDNPKVKVYSRRSSSKQNGLRFDARRRHFSTDGGEDDCQMCHQCMRSDQRVVRCRGTCRRRYCGPCIKRWYPQLSEEAIAECCPHCRGNCNCKACLRRQDMIKSNEKDGQPKNEEERVRLLKHLIYALAPFLKQFDHDQTMEKEMEAKIKGLSSSDVEIQQAVCRGDERVYCDNCRTSIVDFHRSCPNCSFDLCLTCCREIREGCLQGGDKPLTSSSDRNASLDSSIDSSFDVDKKPTPGWNATETGVISCPRKMDGCGNDRLELKHMLPEGWVSELKERTEKLVERHMPGTSDALCSCFKLNGQVDVGNGKLRKAASRKDANDSNYLYCPSTSDIQQGDLEHFQKHWVRGEPVVVRDVLQIASGLSWEPMVMWRAFRNRKGTYSGCSDLSVTAIDCLDWREVSCCKITLSLWCLIHPVYHSRDFCFHVSFLVVPVIAIVINYVVTVQVDMNIHQFFKGYSEGRSHKDGWPELLKLKDWPPSNFFEERLPRHGAEFISALPYSEYTHPRSGLLNVAAKLPEKMLKPDLGPKTYIAYGFAEELGRGDSVTKLHCDMSDAVNLLTHTAEVNLNRQQLFKDHAVLDQTEPFGTVHSDIHGSSNDEKLQGESVSDKMLNGLETPDGGAVWEIFRRQDVPKLEEYLTKHHKEFRHIDCQLVDQVFHPIHDQTFYLTLHHKRMLKEEFGVEPWTFVQQLGEAVFIPAGCPHQVRNLKSCIKVALDFVSPENINECIRLTGEFRALPRDHWAKEDKLEVKKMSLYALKDAVNELEKLIPRESEKVEASLLETTSQRPEACEQSGDLPPASPSSTPCPTSPCPDSPEACQLAADLPPSSPSSIPCSTPLRPEACQPSADLPPSSPTVTHSST</sequence>
<dbReference type="GO" id="GO:0032454">
    <property type="term" value="F:histone H3K9 demethylase activity"/>
    <property type="evidence" value="ECO:0007669"/>
    <property type="project" value="InterPro"/>
</dbReference>
<keyword evidence="4" id="KW-0539">Nucleus</keyword>
<dbReference type="PROSITE" id="PS51667">
    <property type="entry name" value="WRC"/>
    <property type="match status" value="1"/>
</dbReference>
<dbReference type="Gene3D" id="2.60.120.650">
    <property type="entry name" value="Cupin"/>
    <property type="match status" value="1"/>
</dbReference>
<feature type="compositionally biased region" description="Low complexity" evidence="7">
    <location>
        <begin position="718"/>
        <end position="729"/>
    </location>
</feature>
<dbReference type="Pfam" id="PF08879">
    <property type="entry name" value="WRC"/>
    <property type="match status" value="1"/>
</dbReference>
<dbReference type="Proteomes" id="UP000626092">
    <property type="component" value="Unassembled WGS sequence"/>
</dbReference>
<feature type="domain" description="JmjC" evidence="9">
    <location>
        <begin position="1011"/>
        <end position="1240"/>
    </location>
</feature>
<comment type="subcellular location">
    <subcellularLocation>
        <location evidence="1">Nucleus</location>
    </subcellularLocation>
</comment>
<dbReference type="GO" id="GO:0003712">
    <property type="term" value="F:transcription coregulator activity"/>
    <property type="evidence" value="ECO:0007669"/>
    <property type="project" value="TreeGrafter"/>
</dbReference>
<evidence type="ECO:0008006" key="13">
    <source>
        <dbReference type="Google" id="ProtNLM"/>
    </source>
</evidence>
<evidence type="ECO:0000256" key="7">
    <source>
        <dbReference type="SAM" id="MobiDB-lite"/>
    </source>
</evidence>
<dbReference type="GO" id="GO:0008270">
    <property type="term" value="F:zinc ion binding"/>
    <property type="evidence" value="ECO:0007669"/>
    <property type="project" value="UniProtKB-KW"/>
</dbReference>
<name>A0A834G2D6_RHOSS</name>
<dbReference type="Pfam" id="PF02373">
    <property type="entry name" value="JmjC"/>
    <property type="match status" value="1"/>
</dbReference>
<feature type="region of interest" description="Disordered" evidence="7">
    <location>
        <begin position="45"/>
        <end position="423"/>
    </location>
</feature>
<feature type="compositionally biased region" description="Basic residues" evidence="7">
    <location>
        <begin position="484"/>
        <end position="496"/>
    </location>
</feature>
<feature type="compositionally biased region" description="Basic and acidic residues" evidence="7">
    <location>
        <begin position="157"/>
        <end position="167"/>
    </location>
</feature>
<feature type="region of interest" description="Disordered" evidence="7">
    <location>
        <begin position="1"/>
        <end position="22"/>
    </location>
</feature>
<keyword evidence="3" id="KW-0479">Metal-binding</keyword>
<evidence type="ECO:0000259" key="10">
    <source>
        <dbReference type="PROSITE" id="PS51667"/>
    </source>
</evidence>
<feature type="region of interest" description="Disordered" evidence="7">
    <location>
        <begin position="718"/>
        <end position="741"/>
    </location>
</feature>
<protein>
    <recommendedName>
        <fullName evidence="13">Lysine-specific demethylase JMJ25</fullName>
    </recommendedName>
</protein>
<evidence type="ECO:0000256" key="4">
    <source>
        <dbReference type="ARBA" id="ARBA00023242"/>
    </source>
</evidence>
<feature type="region of interest" description="Disordered" evidence="7">
    <location>
        <begin position="438"/>
        <end position="528"/>
    </location>
</feature>
<dbReference type="GO" id="GO:0031490">
    <property type="term" value="F:chromatin DNA binding"/>
    <property type="evidence" value="ECO:0007669"/>
    <property type="project" value="TreeGrafter"/>
</dbReference>
<feature type="compositionally biased region" description="Acidic residues" evidence="7">
    <location>
        <begin position="322"/>
        <end position="339"/>
    </location>
</feature>
<feature type="compositionally biased region" description="Basic and acidic residues" evidence="7">
    <location>
        <begin position="406"/>
        <end position="421"/>
    </location>
</feature>
<dbReference type="PANTHER" id="PTHR12549">
    <property type="entry name" value="JMJC DOMAIN-CONTAINING HISTONE DEMETHYLATION PROTEIN"/>
    <property type="match status" value="1"/>
</dbReference>
<feature type="compositionally biased region" description="Basic and acidic residues" evidence="7">
    <location>
        <begin position="497"/>
        <end position="508"/>
    </location>
</feature>
<feature type="compositionally biased region" description="Acidic residues" evidence="7">
    <location>
        <begin position="227"/>
        <end position="241"/>
    </location>
</feature>
<feature type="region of interest" description="Disordered" evidence="7">
    <location>
        <begin position="1285"/>
        <end position="1367"/>
    </location>
</feature>
<organism evidence="11 12">
    <name type="scientific">Rhododendron simsii</name>
    <name type="common">Sims's rhododendron</name>
    <dbReference type="NCBI Taxonomy" id="118357"/>
    <lineage>
        <taxon>Eukaryota</taxon>
        <taxon>Viridiplantae</taxon>
        <taxon>Streptophyta</taxon>
        <taxon>Embryophyta</taxon>
        <taxon>Tracheophyta</taxon>
        <taxon>Spermatophyta</taxon>
        <taxon>Magnoliopsida</taxon>
        <taxon>eudicotyledons</taxon>
        <taxon>Gunneridae</taxon>
        <taxon>Pentapetalae</taxon>
        <taxon>asterids</taxon>
        <taxon>Ericales</taxon>
        <taxon>Ericaceae</taxon>
        <taxon>Ericoideae</taxon>
        <taxon>Rhodoreae</taxon>
        <taxon>Rhododendron</taxon>
    </lineage>
</organism>
<feature type="compositionally biased region" description="Polar residues" evidence="7">
    <location>
        <begin position="74"/>
        <end position="90"/>
    </location>
</feature>
<feature type="domain" description="RING-type" evidence="8">
    <location>
        <begin position="541"/>
        <end position="590"/>
    </location>
</feature>
<feature type="compositionally biased region" description="Basic residues" evidence="7">
    <location>
        <begin position="381"/>
        <end position="391"/>
    </location>
</feature>
<feature type="compositionally biased region" description="Acidic residues" evidence="7">
    <location>
        <begin position="367"/>
        <end position="377"/>
    </location>
</feature>
<evidence type="ECO:0000256" key="1">
    <source>
        <dbReference type="ARBA" id="ARBA00004123"/>
    </source>
</evidence>